<dbReference type="Gene3D" id="3.30.559.10">
    <property type="entry name" value="Chloramphenicol acetyltransferase-like domain"/>
    <property type="match status" value="1"/>
</dbReference>
<comment type="caution">
    <text evidence="12">The sequence shown here is derived from an EMBL/GenBank/DDBJ whole genome shotgun (WGS) entry which is preliminary data.</text>
</comment>
<dbReference type="InterPro" id="IPR023213">
    <property type="entry name" value="CAT-like_dom_sf"/>
</dbReference>
<comment type="cofactor">
    <cofactor evidence="1">
        <name>(R)-lipoate</name>
        <dbReference type="ChEBI" id="CHEBI:83088"/>
    </cofactor>
</comment>
<name>A0ABN9T3B9_9DINO</name>
<keyword evidence="6" id="KW-0808">Transferase</keyword>
<sequence length="744" mass="81449">MRFNMVVSTNAAAIRVCQACGFKIMCTLPLSFNHAKEGLVDTHVMFCALDSAGGSAGSRQRRSFPRAVRDVATPQSAVSSPPPHRERSHDFTPADSPVHISEDIAIQLEKVGSLAELKALEAPSKTRAYGDWMMWMVHRAWLNDPELTELDFSGMRMPDGHVERRIAPRLMEAVGSNTHLRVLSLSSANVQKAQGVQLAESLRKNTTLRVVNLEGNRLDSMAVRALALAVADNPNCGIEHFRLQHQGQAGVSFGRPAEEAVGQMMQSNQTIVKLGFECDDRHWRNVIDAALVRNNDASRRQQAAAQDALRPASQEVTLGQVLLQSAPAACTERSFLEDGSFRELYRSYVVQTGKLPTIKQLLSCAKNSGQPLQYSAAAPFVKECRTWFLQTAIGTNVLATDAFGIGKEGRMVDWSETNDCWSIELVAHEDDKHYAFRSSREPAFAVSDAWVEWLGQERIALGLLLLQWRALANRWRKRVPEGTERASEPSIWIGICSVWSTAAATSAGGSRTETRVPMSGARRRVTQRLKDAQNTAALLTTFQEADMSAALEMCKKYKDSFQKTHGTKLGYLSVFAKASSKALMEIPGVNAVIDDSSKEVVYRDYVDISIPIPSPRGPVSCVLRGVESMSILDIEHAIAGFVERAAKDDLAVEDLGGATFGITDTGVAGGMMGTAIINPPMSAVMGTNAVTTRPTVVGGKVVAKPIMYLALTYDHRLIDGREAVTFLCSVRDKMEDPTRLLLEL</sequence>
<dbReference type="SMART" id="SM00368">
    <property type="entry name" value="LRR_RI"/>
    <property type="match status" value="2"/>
</dbReference>
<proteinExistence type="inferred from homology"/>
<dbReference type="InterPro" id="IPR032675">
    <property type="entry name" value="LRR_dom_sf"/>
</dbReference>
<feature type="region of interest" description="Disordered" evidence="10">
    <location>
        <begin position="53"/>
        <end position="96"/>
    </location>
</feature>
<dbReference type="EC" id="2.3.1.61" evidence="4"/>
<evidence type="ECO:0000256" key="5">
    <source>
        <dbReference type="ARBA" id="ARBA00022532"/>
    </source>
</evidence>
<feature type="domain" description="2-oxoacid dehydrogenase acyltransferase catalytic" evidence="11">
    <location>
        <begin position="512"/>
        <end position="742"/>
    </location>
</feature>
<dbReference type="Pfam" id="PF00198">
    <property type="entry name" value="2-oxoacid_dh"/>
    <property type="match status" value="1"/>
</dbReference>
<dbReference type="SUPFAM" id="SSF52777">
    <property type="entry name" value="CoA-dependent acyltransferases"/>
    <property type="match status" value="1"/>
</dbReference>
<protein>
    <recommendedName>
        <fullName evidence="4">dihydrolipoyllysine-residue succinyltransferase</fullName>
        <ecNumber evidence="4">2.3.1.61</ecNumber>
    </recommendedName>
    <alternativeName>
        <fullName evidence="9">2-oxoglutarate dehydrogenase complex component E2</fullName>
    </alternativeName>
</protein>
<dbReference type="Gene3D" id="3.80.10.10">
    <property type="entry name" value="Ribonuclease Inhibitor"/>
    <property type="match status" value="1"/>
</dbReference>
<evidence type="ECO:0000256" key="3">
    <source>
        <dbReference type="ARBA" id="ARBA00007317"/>
    </source>
</evidence>
<gene>
    <name evidence="12" type="ORF">PCOR1329_LOCUS35141</name>
</gene>
<dbReference type="Gene3D" id="3.40.630.30">
    <property type="match status" value="1"/>
</dbReference>
<evidence type="ECO:0000256" key="9">
    <source>
        <dbReference type="ARBA" id="ARBA00032406"/>
    </source>
</evidence>
<evidence type="ECO:0000256" key="2">
    <source>
        <dbReference type="ARBA" id="ARBA00005145"/>
    </source>
</evidence>
<keyword evidence="5" id="KW-0816">Tricarboxylic acid cycle</keyword>
<dbReference type="PANTHER" id="PTHR43416">
    <property type="entry name" value="DIHYDROLIPOYLLYSINE-RESIDUE SUCCINYLTRANSFERASE COMPONENT OF 2-OXOGLUTARATE DEHYDROGENASE COMPLEX, MITOCHONDRIAL-RELATED"/>
    <property type="match status" value="1"/>
</dbReference>
<evidence type="ECO:0000259" key="11">
    <source>
        <dbReference type="Pfam" id="PF00198"/>
    </source>
</evidence>
<dbReference type="Proteomes" id="UP001189429">
    <property type="component" value="Unassembled WGS sequence"/>
</dbReference>
<keyword evidence="8" id="KW-0012">Acyltransferase</keyword>
<dbReference type="EMBL" id="CAUYUJ010014295">
    <property type="protein sequence ID" value="CAK0839471.1"/>
    <property type="molecule type" value="Genomic_DNA"/>
</dbReference>
<dbReference type="InterPro" id="IPR050537">
    <property type="entry name" value="2-oxoacid_dehydrogenase"/>
</dbReference>
<keyword evidence="7" id="KW-0450">Lipoyl</keyword>
<reference evidence="12" key="1">
    <citation type="submission" date="2023-10" db="EMBL/GenBank/DDBJ databases">
        <authorList>
            <person name="Chen Y."/>
            <person name="Shah S."/>
            <person name="Dougan E. K."/>
            <person name="Thang M."/>
            <person name="Chan C."/>
        </authorList>
    </citation>
    <scope>NUCLEOTIDE SEQUENCE [LARGE SCALE GENOMIC DNA]</scope>
</reference>
<comment type="pathway">
    <text evidence="2">Amino-acid degradation; L-lysine degradation via saccharopine pathway; glutaryl-CoA from L-lysine: step 6/6.</text>
</comment>
<feature type="compositionally biased region" description="Basic and acidic residues" evidence="10">
    <location>
        <begin position="83"/>
        <end position="92"/>
    </location>
</feature>
<dbReference type="SUPFAM" id="SSF52047">
    <property type="entry name" value="RNI-like"/>
    <property type="match status" value="1"/>
</dbReference>
<evidence type="ECO:0000256" key="4">
    <source>
        <dbReference type="ARBA" id="ARBA00012945"/>
    </source>
</evidence>
<evidence type="ECO:0000256" key="7">
    <source>
        <dbReference type="ARBA" id="ARBA00022823"/>
    </source>
</evidence>
<evidence type="ECO:0000256" key="6">
    <source>
        <dbReference type="ARBA" id="ARBA00022679"/>
    </source>
</evidence>
<organism evidence="12 13">
    <name type="scientific">Prorocentrum cordatum</name>
    <dbReference type="NCBI Taxonomy" id="2364126"/>
    <lineage>
        <taxon>Eukaryota</taxon>
        <taxon>Sar</taxon>
        <taxon>Alveolata</taxon>
        <taxon>Dinophyceae</taxon>
        <taxon>Prorocentrales</taxon>
        <taxon>Prorocentraceae</taxon>
        <taxon>Prorocentrum</taxon>
    </lineage>
</organism>
<accession>A0ABN9T3B9</accession>
<evidence type="ECO:0000313" key="13">
    <source>
        <dbReference type="Proteomes" id="UP001189429"/>
    </source>
</evidence>
<evidence type="ECO:0000256" key="10">
    <source>
        <dbReference type="SAM" id="MobiDB-lite"/>
    </source>
</evidence>
<evidence type="ECO:0000256" key="1">
    <source>
        <dbReference type="ARBA" id="ARBA00001938"/>
    </source>
</evidence>
<dbReference type="InterPro" id="IPR001078">
    <property type="entry name" value="2-oxoacid_DH_actylTfrase"/>
</dbReference>
<comment type="similarity">
    <text evidence="3">Belongs to the 2-oxoacid dehydrogenase family.</text>
</comment>
<keyword evidence="13" id="KW-1185">Reference proteome</keyword>
<dbReference type="PANTHER" id="PTHR43416:SF5">
    <property type="entry name" value="DIHYDROLIPOYLLYSINE-RESIDUE SUCCINYLTRANSFERASE COMPONENT OF 2-OXOGLUTARATE DEHYDROGENASE COMPLEX, MITOCHONDRIAL"/>
    <property type="match status" value="1"/>
</dbReference>
<evidence type="ECO:0000313" key="12">
    <source>
        <dbReference type="EMBL" id="CAK0839471.1"/>
    </source>
</evidence>
<evidence type="ECO:0000256" key="8">
    <source>
        <dbReference type="ARBA" id="ARBA00023315"/>
    </source>
</evidence>